<name>A0A645FJ48_9ZZZZ</name>
<accession>A0A645FJ48</accession>
<evidence type="ECO:0000313" key="1">
    <source>
        <dbReference type="EMBL" id="MPN13990.1"/>
    </source>
</evidence>
<proteinExistence type="predicted"/>
<protein>
    <submittedName>
        <fullName evidence="1">Uncharacterized protein</fullName>
    </submittedName>
</protein>
<organism evidence="1">
    <name type="scientific">bioreactor metagenome</name>
    <dbReference type="NCBI Taxonomy" id="1076179"/>
    <lineage>
        <taxon>unclassified sequences</taxon>
        <taxon>metagenomes</taxon>
        <taxon>ecological metagenomes</taxon>
    </lineage>
</organism>
<comment type="caution">
    <text evidence="1">The sequence shown here is derived from an EMBL/GenBank/DDBJ whole genome shotgun (WGS) entry which is preliminary data.</text>
</comment>
<dbReference type="AlphaFoldDB" id="A0A645FJ48"/>
<sequence>MTSVDAHHPSKRVMESRHCIDRAHLAALAQQLQRIEVRPRTSCRNGNQFKPQLLRQHLEARVAQSVNSHYIASLQQCHGRARESMLRPIHDKHLFGRNRQPTVFKV</sequence>
<gene>
    <name evidence="1" type="ORF">SDC9_161316</name>
</gene>
<dbReference type="EMBL" id="VSSQ01060563">
    <property type="protein sequence ID" value="MPN13990.1"/>
    <property type="molecule type" value="Genomic_DNA"/>
</dbReference>
<reference evidence="1" key="1">
    <citation type="submission" date="2019-08" db="EMBL/GenBank/DDBJ databases">
        <authorList>
            <person name="Kucharzyk K."/>
            <person name="Murdoch R.W."/>
            <person name="Higgins S."/>
            <person name="Loffler F."/>
        </authorList>
    </citation>
    <scope>NUCLEOTIDE SEQUENCE</scope>
</reference>